<feature type="transmembrane region" description="Helical" evidence="5">
    <location>
        <begin position="12"/>
        <end position="39"/>
    </location>
</feature>
<name>A0A3N2B9T4_9MICO</name>
<evidence type="ECO:0000256" key="3">
    <source>
        <dbReference type="ARBA" id="ARBA00022989"/>
    </source>
</evidence>
<dbReference type="GO" id="GO:0016020">
    <property type="term" value="C:membrane"/>
    <property type="evidence" value="ECO:0007669"/>
    <property type="project" value="InterPro"/>
</dbReference>
<evidence type="ECO:0000256" key="4">
    <source>
        <dbReference type="ARBA" id="ARBA00023136"/>
    </source>
</evidence>
<dbReference type="InterPro" id="IPR034804">
    <property type="entry name" value="SQR/QFR_C/D"/>
</dbReference>
<dbReference type="EMBL" id="RKHK01000001">
    <property type="protein sequence ID" value="ROR71968.1"/>
    <property type="molecule type" value="Genomic_DNA"/>
</dbReference>
<feature type="transmembrane region" description="Helical" evidence="5">
    <location>
        <begin position="51"/>
        <end position="76"/>
    </location>
</feature>
<evidence type="ECO:0000313" key="6">
    <source>
        <dbReference type="EMBL" id="ROR71968.1"/>
    </source>
</evidence>
<evidence type="ECO:0000256" key="1">
    <source>
        <dbReference type="ARBA" id="ARBA00022475"/>
    </source>
</evidence>
<dbReference type="Proteomes" id="UP000280668">
    <property type="component" value="Unassembled WGS sequence"/>
</dbReference>
<proteinExistence type="predicted"/>
<feature type="transmembrane region" description="Helical" evidence="5">
    <location>
        <begin position="96"/>
        <end position="116"/>
    </location>
</feature>
<reference evidence="6 7" key="1">
    <citation type="submission" date="2018-11" db="EMBL/GenBank/DDBJ databases">
        <title>Sequencing the genomes of 1000 actinobacteria strains.</title>
        <authorList>
            <person name="Klenk H.-P."/>
        </authorList>
    </citation>
    <scope>NUCLEOTIDE SEQUENCE [LARGE SCALE GENOMIC DNA]</scope>
    <source>
        <strain evidence="6 7">DSM 11294</strain>
    </source>
</reference>
<dbReference type="NCBIfam" id="NF003977">
    <property type="entry name" value="PRK05470.1-1"/>
    <property type="match status" value="1"/>
</dbReference>
<organism evidence="6 7">
    <name type="scientific">Bogoriella caseilytica</name>
    <dbReference type="NCBI Taxonomy" id="56055"/>
    <lineage>
        <taxon>Bacteria</taxon>
        <taxon>Bacillati</taxon>
        <taxon>Actinomycetota</taxon>
        <taxon>Actinomycetes</taxon>
        <taxon>Micrococcales</taxon>
        <taxon>Bogoriellaceae</taxon>
        <taxon>Bogoriella</taxon>
    </lineage>
</organism>
<dbReference type="InterPro" id="IPR003418">
    <property type="entry name" value="Fumarate_red_D"/>
</dbReference>
<comment type="caution">
    <text evidence="6">The sequence shown here is derived from an EMBL/GenBank/DDBJ whole genome shotgun (WGS) entry which is preliminary data.</text>
</comment>
<dbReference type="Gene3D" id="1.20.1300.10">
    <property type="entry name" value="Fumarate reductase/succinate dehydrogenase, transmembrane subunit"/>
    <property type="match status" value="1"/>
</dbReference>
<evidence type="ECO:0000256" key="5">
    <source>
        <dbReference type="SAM" id="Phobius"/>
    </source>
</evidence>
<keyword evidence="4 5" id="KW-0472">Membrane</keyword>
<dbReference type="Pfam" id="PF02313">
    <property type="entry name" value="Fumarate_red_D"/>
    <property type="match status" value="1"/>
</dbReference>
<protein>
    <submittedName>
        <fullName evidence="6">Succinate dehydrogenase subunit D</fullName>
    </submittedName>
</protein>
<dbReference type="SUPFAM" id="SSF81343">
    <property type="entry name" value="Fumarate reductase respiratory complex transmembrane subunits"/>
    <property type="match status" value="1"/>
</dbReference>
<keyword evidence="7" id="KW-1185">Reference proteome</keyword>
<dbReference type="AlphaFoldDB" id="A0A3N2B9T4"/>
<accession>A0A3N2B9T4</accession>
<evidence type="ECO:0000256" key="2">
    <source>
        <dbReference type="ARBA" id="ARBA00022692"/>
    </source>
</evidence>
<dbReference type="RefSeq" id="WP_170163145.1">
    <property type="nucleotide sequence ID" value="NZ_RKHK01000001.1"/>
</dbReference>
<keyword evidence="3 5" id="KW-1133">Transmembrane helix</keyword>
<keyword evidence="1" id="KW-1003">Cell membrane</keyword>
<dbReference type="GO" id="GO:0006106">
    <property type="term" value="P:fumarate metabolic process"/>
    <property type="evidence" value="ECO:0007669"/>
    <property type="project" value="InterPro"/>
</dbReference>
<keyword evidence="2 5" id="KW-0812">Transmembrane</keyword>
<gene>
    <name evidence="6" type="ORF">EDD31_0307</name>
</gene>
<evidence type="ECO:0000313" key="7">
    <source>
        <dbReference type="Proteomes" id="UP000280668"/>
    </source>
</evidence>
<sequence length="119" mass="12633">MRRWENRTNESVMWAIFAGGGQLAVVTMPALVVVFGLLIPFGVFGDAGQTYAALSGALTHPAISFAVCAALGIILWHCCHRGYHALHDLGLHPPEIVRASIYGIAILIPAAGWVLALTA</sequence>